<feature type="transmembrane region" description="Helical" evidence="8">
    <location>
        <begin position="163"/>
        <end position="181"/>
    </location>
</feature>
<evidence type="ECO:0000256" key="4">
    <source>
        <dbReference type="ARBA" id="ARBA00022475"/>
    </source>
</evidence>
<feature type="transmembrane region" description="Helical" evidence="8">
    <location>
        <begin position="128"/>
        <end position="151"/>
    </location>
</feature>
<evidence type="ECO:0000256" key="7">
    <source>
        <dbReference type="ARBA" id="ARBA00023136"/>
    </source>
</evidence>
<feature type="transmembrane region" description="Helical" evidence="8">
    <location>
        <begin position="258"/>
        <end position="278"/>
    </location>
</feature>
<reference evidence="9" key="1">
    <citation type="journal article" date="2021" name="PeerJ">
        <title>Extensive microbial diversity within the chicken gut microbiome revealed by metagenomics and culture.</title>
        <authorList>
            <person name="Gilroy R."/>
            <person name="Ravi A."/>
            <person name="Getino M."/>
            <person name="Pursley I."/>
            <person name="Horton D.L."/>
            <person name="Alikhan N.F."/>
            <person name="Baker D."/>
            <person name="Gharbi K."/>
            <person name="Hall N."/>
            <person name="Watson M."/>
            <person name="Adriaenssens E.M."/>
            <person name="Foster-Nyarko E."/>
            <person name="Jarju S."/>
            <person name="Secka A."/>
            <person name="Antonio M."/>
            <person name="Oren A."/>
            <person name="Chaudhuri R.R."/>
            <person name="La Ragione R."/>
            <person name="Hildebrand F."/>
            <person name="Pallen M.J."/>
        </authorList>
    </citation>
    <scope>NUCLEOTIDE SEQUENCE</scope>
    <source>
        <strain evidence="9">CHK199-9574</strain>
    </source>
</reference>
<dbReference type="GO" id="GO:0005886">
    <property type="term" value="C:plasma membrane"/>
    <property type="evidence" value="ECO:0007669"/>
    <property type="project" value="UniProtKB-SubCell"/>
</dbReference>
<keyword evidence="7 8" id="KW-0472">Membrane</keyword>
<feature type="transmembrane region" description="Helical" evidence="8">
    <location>
        <begin position="193"/>
        <end position="213"/>
    </location>
</feature>
<dbReference type="GO" id="GO:0055085">
    <property type="term" value="P:transmembrane transport"/>
    <property type="evidence" value="ECO:0007669"/>
    <property type="project" value="InterPro"/>
</dbReference>
<accession>A0A9D1Z9R2</accession>
<reference evidence="9" key="2">
    <citation type="submission" date="2021-04" db="EMBL/GenBank/DDBJ databases">
        <authorList>
            <person name="Gilroy R."/>
        </authorList>
    </citation>
    <scope>NUCLEOTIDE SEQUENCE</scope>
    <source>
        <strain evidence="9">CHK199-9574</strain>
    </source>
</reference>
<organism evidence="9 10">
    <name type="scientific">Candidatus Borkfalkia excrementavium</name>
    <dbReference type="NCBI Taxonomy" id="2838505"/>
    <lineage>
        <taxon>Bacteria</taxon>
        <taxon>Bacillati</taxon>
        <taxon>Bacillota</taxon>
        <taxon>Clostridia</taxon>
        <taxon>Christensenellales</taxon>
        <taxon>Christensenellaceae</taxon>
        <taxon>Candidatus Borkfalkia</taxon>
    </lineage>
</organism>
<dbReference type="EMBL" id="DXCO01000040">
    <property type="protein sequence ID" value="HIY78760.1"/>
    <property type="molecule type" value="Genomic_DNA"/>
</dbReference>
<feature type="transmembrane region" description="Helical" evidence="8">
    <location>
        <begin position="67"/>
        <end position="88"/>
    </location>
</feature>
<feature type="transmembrane region" description="Helical" evidence="8">
    <location>
        <begin position="290"/>
        <end position="309"/>
    </location>
</feature>
<keyword evidence="4" id="KW-1003">Cell membrane</keyword>
<evidence type="ECO:0000256" key="2">
    <source>
        <dbReference type="ARBA" id="ARBA00010145"/>
    </source>
</evidence>
<dbReference type="InterPro" id="IPR038770">
    <property type="entry name" value="Na+/solute_symporter_sf"/>
</dbReference>
<keyword evidence="6 8" id="KW-1133">Transmembrane helix</keyword>
<keyword evidence="3" id="KW-0813">Transport</keyword>
<evidence type="ECO:0000256" key="8">
    <source>
        <dbReference type="SAM" id="Phobius"/>
    </source>
</evidence>
<dbReference type="PANTHER" id="PTHR36838:SF1">
    <property type="entry name" value="SLR1864 PROTEIN"/>
    <property type="match status" value="1"/>
</dbReference>
<feature type="transmembrane region" description="Helical" evidence="8">
    <location>
        <begin position="234"/>
        <end position="252"/>
    </location>
</feature>
<dbReference type="Pfam" id="PF03547">
    <property type="entry name" value="Mem_trans"/>
    <property type="match status" value="1"/>
</dbReference>
<proteinExistence type="inferred from homology"/>
<name>A0A9D1Z9R2_9FIRM</name>
<gene>
    <name evidence="9" type="ORF">H9728_06910</name>
</gene>
<feature type="transmembrane region" description="Helical" evidence="8">
    <location>
        <begin position="35"/>
        <end position="55"/>
    </location>
</feature>
<evidence type="ECO:0000313" key="10">
    <source>
        <dbReference type="Proteomes" id="UP000824135"/>
    </source>
</evidence>
<sequence length="313" mass="34285">MNFLSTFINVIIIVVLAVPGFCLKKARLLPEKATSTLAVLLLYVAQPFLMMSSILEGEFSASQLPDFAAVFVFAILLQLIVFFAAKPVFARVKEDSSRRVCIACSYLGNVGFMGIPVMQMLFPGREDLVLYTVVYNIVFVAMSWTLGVYIVTGDKKTVNPLKIILNPPTLASLVALPFFFLKVNVPQQVLTPIGYLGDMTLPLSMVILGIRLADVKLSSLFTDLKIYGVAAMKLVISPLIALGMMMLVDLVLPLDRYVMIALFVISAMPTASVVLSFAEMYDKDGATAARATLMNTLLCIVTIPILMLLCEFI</sequence>
<dbReference type="AlphaFoldDB" id="A0A9D1Z9R2"/>
<evidence type="ECO:0000256" key="1">
    <source>
        <dbReference type="ARBA" id="ARBA00004651"/>
    </source>
</evidence>
<evidence type="ECO:0000256" key="6">
    <source>
        <dbReference type="ARBA" id="ARBA00022989"/>
    </source>
</evidence>
<comment type="subcellular location">
    <subcellularLocation>
        <location evidence="1">Cell membrane</location>
        <topology evidence="1">Multi-pass membrane protein</topology>
    </subcellularLocation>
</comment>
<evidence type="ECO:0000313" key="9">
    <source>
        <dbReference type="EMBL" id="HIY78760.1"/>
    </source>
</evidence>
<dbReference type="Gene3D" id="1.20.1530.20">
    <property type="match status" value="1"/>
</dbReference>
<comment type="caution">
    <text evidence="9">The sequence shown here is derived from an EMBL/GenBank/DDBJ whole genome shotgun (WGS) entry which is preliminary data.</text>
</comment>
<evidence type="ECO:0000256" key="3">
    <source>
        <dbReference type="ARBA" id="ARBA00022448"/>
    </source>
</evidence>
<evidence type="ECO:0000256" key="5">
    <source>
        <dbReference type="ARBA" id="ARBA00022692"/>
    </source>
</evidence>
<protein>
    <submittedName>
        <fullName evidence="9">AEC family transporter</fullName>
    </submittedName>
</protein>
<feature type="transmembrane region" description="Helical" evidence="8">
    <location>
        <begin position="6"/>
        <end position="23"/>
    </location>
</feature>
<comment type="similarity">
    <text evidence="2">Belongs to the auxin efflux carrier (TC 2.A.69) family.</text>
</comment>
<dbReference type="Proteomes" id="UP000824135">
    <property type="component" value="Unassembled WGS sequence"/>
</dbReference>
<dbReference type="InterPro" id="IPR004776">
    <property type="entry name" value="Mem_transp_PIN-like"/>
</dbReference>
<feature type="transmembrane region" description="Helical" evidence="8">
    <location>
        <begin position="100"/>
        <end position="122"/>
    </location>
</feature>
<keyword evidence="5 8" id="KW-0812">Transmembrane</keyword>
<dbReference type="PANTHER" id="PTHR36838">
    <property type="entry name" value="AUXIN EFFLUX CARRIER FAMILY PROTEIN"/>
    <property type="match status" value="1"/>
</dbReference>